<dbReference type="CDD" id="cd07731">
    <property type="entry name" value="ComA-like_MBL-fold"/>
    <property type="match status" value="1"/>
</dbReference>
<dbReference type="SUPFAM" id="SSF56281">
    <property type="entry name" value="Metallo-hydrolase/oxidoreductase"/>
    <property type="match status" value="1"/>
</dbReference>
<dbReference type="Proteomes" id="UP001280629">
    <property type="component" value="Unassembled WGS sequence"/>
</dbReference>
<keyword evidence="2" id="KW-1003">Cell membrane</keyword>
<sequence>MYWTLSATVSAMAAYGSAELLWLNLLFIPLLFRSKKDILSLSLLLAISLLSYYYFLNYVSSHTPDMKEGSVIKSLTWSSTVKIDGAKVKGFAKDSNGINYYLIYTLESEDEKKRLQKLDLSNKEVSVEGVLELPEPPVHKYAFDMESYLRMNGAAVLFRAKRMTASAQVDHPLRRLAERRSAVNEHIEKVFPESLQVEAKALLIGDRSSMDAELSSQYRKLGITHLFAISGLHVGLLTVLLRTAAKRLHLRIETIDMTLVFLLPCYALLAGGAPSVWRAVSVTILILLSSTGKIKLKMDGALALSALGFMLFKPYILFQPGFQLSYVAAFSLLYSAKYLKKQHSLLVISASVTAITQLALLPILLFHFYELSLSSFFVNLVYVPLYSIIILPVNILLLAITFLSETIAAPLFYIYEPFRSGIGRATAWLAEFQWQVWTAGRPSVLWLLVMVSSIACCFVIVERWNRKLIGFAIVLVPAICFQVKPYLEPHTYVTFLDVGQGDSIIIELPFRKAVYVIDTGGTVMIGPPTWKTPEKPFEVGRQVVVPYLKGKGISTIDILTISHAHLDHMEGADEVLQELRVKEAHFPAGSIHEEVMGPVIQEMKRQNTKMKSQLAGNEWSAGSAEFTYMSPFDDNYTHNDSSLVLLMKNDYGYFLFTGDLETDGEQKVVRKYGEVQLSPLILKVGHHGSKTSTTESFLNFLQPEIAIISAGRNNRYGHPNDEVMERLAANNIKTYVTAEHGTIILKMRGKKLDMNASREKKKDSN</sequence>
<protein>
    <submittedName>
        <fullName evidence="8">DNA internalization-related competence protein ComEC/Rec2</fullName>
    </submittedName>
</protein>
<evidence type="ECO:0000256" key="5">
    <source>
        <dbReference type="ARBA" id="ARBA00023136"/>
    </source>
</evidence>
<dbReference type="InterPro" id="IPR036866">
    <property type="entry name" value="RibonucZ/Hydroxyglut_hydro"/>
</dbReference>
<feature type="transmembrane region" description="Helical" evidence="6">
    <location>
        <begin position="38"/>
        <end position="56"/>
    </location>
</feature>
<keyword evidence="4 6" id="KW-1133">Transmembrane helix</keyword>
<feature type="transmembrane region" description="Helical" evidence="6">
    <location>
        <begin position="323"/>
        <end position="339"/>
    </location>
</feature>
<dbReference type="NCBIfam" id="TIGR00360">
    <property type="entry name" value="ComEC_N-term"/>
    <property type="match status" value="1"/>
</dbReference>
<feature type="transmembrane region" description="Helical" evidence="6">
    <location>
        <begin position="223"/>
        <end position="241"/>
    </location>
</feature>
<dbReference type="SMART" id="SM00849">
    <property type="entry name" value="Lactamase_B"/>
    <property type="match status" value="1"/>
</dbReference>
<dbReference type="RefSeq" id="WP_317934361.1">
    <property type="nucleotide sequence ID" value="NZ_JAUBDH010000002.1"/>
</dbReference>
<evidence type="ECO:0000313" key="8">
    <source>
        <dbReference type="EMBL" id="MDW0109004.1"/>
    </source>
</evidence>
<proteinExistence type="predicted"/>
<dbReference type="InterPro" id="IPR004797">
    <property type="entry name" value="Competence_ComEC/Rec2"/>
</dbReference>
<dbReference type="NCBIfam" id="TIGR00361">
    <property type="entry name" value="ComEC_Rec2"/>
    <property type="match status" value="1"/>
</dbReference>
<evidence type="ECO:0000256" key="4">
    <source>
        <dbReference type="ARBA" id="ARBA00022989"/>
    </source>
</evidence>
<evidence type="ECO:0000256" key="2">
    <source>
        <dbReference type="ARBA" id="ARBA00022475"/>
    </source>
</evidence>
<dbReference type="InterPro" id="IPR035681">
    <property type="entry name" value="ComA-like_MBL"/>
</dbReference>
<organism evidence="8 9">
    <name type="scientific">Sporosarcina aquimarina</name>
    <dbReference type="NCBI Taxonomy" id="114975"/>
    <lineage>
        <taxon>Bacteria</taxon>
        <taxon>Bacillati</taxon>
        <taxon>Bacillota</taxon>
        <taxon>Bacilli</taxon>
        <taxon>Bacillales</taxon>
        <taxon>Caryophanaceae</taxon>
        <taxon>Sporosarcina</taxon>
    </lineage>
</organism>
<dbReference type="InterPro" id="IPR001279">
    <property type="entry name" value="Metallo-B-lactamas"/>
</dbReference>
<reference evidence="8 9" key="1">
    <citation type="submission" date="2023-06" db="EMBL/GenBank/DDBJ databases">
        <title>Sporosarcina sp. nov., isolated from Korean traditional fermented seafood 'Jeotgal'.</title>
        <authorList>
            <person name="Yang A.-I."/>
            <person name="Shin N.-R."/>
        </authorList>
    </citation>
    <scope>NUCLEOTIDE SEQUENCE [LARGE SCALE GENOMIC DNA]</scope>
    <source>
        <strain evidence="8 9">KCTC3840</strain>
    </source>
</reference>
<keyword evidence="3 6" id="KW-0812">Transmembrane</keyword>
<dbReference type="PANTHER" id="PTHR30619:SF1">
    <property type="entry name" value="RECOMBINATION PROTEIN 2"/>
    <property type="match status" value="1"/>
</dbReference>
<feature type="transmembrane region" description="Helical" evidence="6">
    <location>
        <begin position="444"/>
        <end position="461"/>
    </location>
</feature>
<comment type="caution">
    <text evidence="8">The sequence shown here is derived from an EMBL/GenBank/DDBJ whole genome shotgun (WGS) entry which is preliminary data.</text>
</comment>
<accession>A0ABU4FWB7</accession>
<dbReference type="Pfam" id="PF03772">
    <property type="entry name" value="Competence"/>
    <property type="match status" value="1"/>
</dbReference>
<evidence type="ECO:0000313" key="9">
    <source>
        <dbReference type="Proteomes" id="UP001280629"/>
    </source>
</evidence>
<feature type="transmembrane region" description="Helical" evidence="6">
    <location>
        <begin position="12"/>
        <end position="32"/>
    </location>
</feature>
<dbReference type="EMBL" id="JAUBDH010000002">
    <property type="protein sequence ID" value="MDW0109004.1"/>
    <property type="molecule type" value="Genomic_DNA"/>
</dbReference>
<feature type="transmembrane region" description="Helical" evidence="6">
    <location>
        <begin position="261"/>
        <end position="288"/>
    </location>
</feature>
<evidence type="ECO:0000259" key="7">
    <source>
        <dbReference type="SMART" id="SM00849"/>
    </source>
</evidence>
<dbReference type="InterPro" id="IPR004477">
    <property type="entry name" value="ComEC_N"/>
</dbReference>
<dbReference type="PANTHER" id="PTHR30619">
    <property type="entry name" value="DNA INTERNALIZATION/COMPETENCE PROTEIN COMEC/REC2"/>
    <property type="match status" value="1"/>
</dbReference>
<dbReference type="Gene3D" id="3.60.15.10">
    <property type="entry name" value="Ribonuclease Z/Hydroxyacylglutathione hydrolase-like"/>
    <property type="match status" value="1"/>
</dbReference>
<dbReference type="InterPro" id="IPR052159">
    <property type="entry name" value="Competence_DNA_uptake"/>
</dbReference>
<comment type="subcellular location">
    <subcellularLocation>
        <location evidence="1">Cell membrane</location>
        <topology evidence="1">Multi-pass membrane protein</topology>
    </subcellularLocation>
</comment>
<keyword evidence="9" id="KW-1185">Reference proteome</keyword>
<gene>
    <name evidence="8" type="ORF">QT716_02950</name>
</gene>
<dbReference type="Pfam" id="PF00753">
    <property type="entry name" value="Lactamase_B"/>
    <property type="match status" value="1"/>
</dbReference>
<feature type="transmembrane region" description="Helical" evidence="6">
    <location>
        <begin position="346"/>
        <end position="365"/>
    </location>
</feature>
<evidence type="ECO:0000256" key="1">
    <source>
        <dbReference type="ARBA" id="ARBA00004651"/>
    </source>
</evidence>
<feature type="domain" description="Metallo-beta-lactamase" evidence="7">
    <location>
        <begin position="500"/>
        <end position="712"/>
    </location>
</feature>
<name>A0ABU4FWB7_9BACL</name>
<keyword evidence="5 6" id="KW-0472">Membrane</keyword>
<evidence type="ECO:0000256" key="6">
    <source>
        <dbReference type="SAM" id="Phobius"/>
    </source>
</evidence>
<evidence type="ECO:0000256" key="3">
    <source>
        <dbReference type="ARBA" id="ARBA00022692"/>
    </source>
</evidence>